<dbReference type="InterPro" id="IPR050218">
    <property type="entry name" value="LptD"/>
</dbReference>
<dbReference type="GO" id="GO:1990351">
    <property type="term" value="C:transporter complex"/>
    <property type="evidence" value="ECO:0007669"/>
    <property type="project" value="TreeGrafter"/>
</dbReference>
<dbReference type="PANTHER" id="PTHR30189:SF1">
    <property type="entry name" value="LPS-ASSEMBLY PROTEIN LPTD"/>
    <property type="match status" value="1"/>
</dbReference>
<proteinExistence type="predicted"/>
<dbReference type="GO" id="GO:0009279">
    <property type="term" value="C:cell outer membrane"/>
    <property type="evidence" value="ECO:0007669"/>
    <property type="project" value="TreeGrafter"/>
</dbReference>
<evidence type="ECO:0000259" key="2">
    <source>
        <dbReference type="Pfam" id="PF19838"/>
    </source>
</evidence>
<feature type="signal peptide" evidence="1">
    <location>
        <begin position="1"/>
        <end position="24"/>
    </location>
</feature>
<keyword evidence="1" id="KW-0732">Signal</keyword>
<feature type="domain" description="LPS-assembly protein LptD central" evidence="2">
    <location>
        <begin position="214"/>
        <end position="691"/>
    </location>
</feature>
<organism evidence="3 4">
    <name type="scientific">Pelobium manganitolerans</name>
    <dbReference type="NCBI Taxonomy" id="1842495"/>
    <lineage>
        <taxon>Bacteria</taxon>
        <taxon>Pseudomonadati</taxon>
        <taxon>Bacteroidota</taxon>
        <taxon>Sphingobacteriia</taxon>
        <taxon>Sphingobacteriales</taxon>
        <taxon>Sphingobacteriaceae</taxon>
        <taxon>Pelobium</taxon>
    </lineage>
</organism>
<evidence type="ECO:0000313" key="3">
    <source>
        <dbReference type="EMBL" id="RKD13912.1"/>
    </source>
</evidence>
<dbReference type="PANTHER" id="PTHR30189">
    <property type="entry name" value="LPS-ASSEMBLY PROTEIN"/>
    <property type="match status" value="1"/>
</dbReference>
<evidence type="ECO:0000256" key="1">
    <source>
        <dbReference type="SAM" id="SignalP"/>
    </source>
</evidence>
<evidence type="ECO:0000313" key="4">
    <source>
        <dbReference type="Proteomes" id="UP000283433"/>
    </source>
</evidence>
<sequence>MLKFNQIFFTCVLLFVNISIKAHAFYQQDTLKTVALKDSLALVKTDTSFVKTDTTKKNSKAGEITDVIKAVASDSSFYDVKNNVMYLMGNARITYGERQIDAGYIKVDYKDNTVFAKGTTDSLGRFSGLPIFKDPAQGTLTADSVFYNFKTAKGKIYQVYTEEDGGYITGGKIKKQKNDELHMKDVVYSTCDLPEPHQHFGIVITKGIATENQIVTGPAYMVIEDVPLPFVLPFGFFPKPNKRASGIILPQVGEDATLGFFLRDFGYYLGLNDYWDMTMKGGIYSKGSYEANVASRYTKRYKYSGNIYLSFSSRKYGVEGTEEYEHPTRDFQIRWSHSQNPNARPGTNFGASVNASTRGAFRNVPGYSYQQIVQNQLSSSISYSKNWANSPFSLSTALTHSQDLSTGTVSLSLPSLNFSMTTLNPFDSKDRVGEQKWYQRIAVGYSLQADNQLSTYDSLLFKPASLRKIRSGVQHNIPISMSSKILKYFQFSQSINYSEKWYFQTVRKHYVARPTPTGTIDSTAIDTIPGFRRASEYSVGGSLNTKIYGMVNFKKGKLMAIRHVLTPNIGFSYRPDFGKPQFGYYDSLQVNQYGEKRAYSIFENGLYGGPGNGRSAAINFGLDNNIEIKVRSSKDTTNNGVKKIPILQGLSINGSYNFVADSMKLSQLSFGGRTFFTEKLGVSFSGTLNPYVFYTETVSGRLVGKDIDRYRWEDGKLPRLTNFNFSFDYSLNSNSLGKNNKSNNPPQQNNSDLFSRVNAQQADQLQQISRNANAFVDFNIPWNLSFYYNFNYSNTGLQRQIVQTLNANGDFNLTPKWKVQFNTGYDFRNNAISLTSFSIYRDLHCWDMSVRWIPFGPYQSYSVDLRVKSSILQDLKLSKRREFYNQF</sequence>
<dbReference type="Gene3D" id="2.60.450.10">
    <property type="entry name" value="Lipopolysaccharide (LPS) transport protein A like domain"/>
    <property type="match status" value="1"/>
</dbReference>
<comment type="caution">
    <text evidence="3">The sequence shown here is derived from an EMBL/GenBank/DDBJ whole genome shotgun (WGS) entry which is preliminary data.</text>
</comment>
<dbReference type="AlphaFoldDB" id="A0A419S3P3"/>
<gene>
    <name evidence="3" type="ORF">BCY91_10010</name>
</gene>
<feature type="chain" id="PRO_5019444823" description="LPS-assembly protein LptD central domain-containing protein" evidence="1">
    <location>
        <begin position="25"/>
        <end position="887"/>
    </location>
</feature>
<keyword evidence="4" id="KW-1185">Reference proteome</keyword>
<reference evidence="3 4" key="1">
    <citation type="submission" date="2016-07" db="EMBL/GenBank/DDBJ databases">
        <title>Genome of Pelobium manganitolerans.</title>
        <authorList>
            <person name="Wu S."/>
            <person name="Wang G."/>
        </authorList>
    </citation>
    <scope>NUCLEOTIDE SEQUENCE [LARGE SCALE GENOMIC DNA]</scope>
    <source>
        <strain evidence="3 4">YS-25</strain>
    </source>
</reference>
<dbReference type="EMBL" id="MBTA01000027">
    <property type="protein sequence ID" value="RKD13912.1"/>
    <property type="molecule type" value="Genomic_DNA"/>
</dbReference>
<name>A0A419S3P3_9SPHI</name>
<dbReference type="InterPro" id="IPR045659">
    <property type="entry name" value="LptD_2"/>
</dbReference>
<dbReference type="Pfam" id="PF19838">
    <property type="entry name" value="LptD_2"/>
    <property type="match status" value="1"/>
</dbReference>
<protein>
    <recommendedName>
        <fullName evidence="2">LPS-assembly protein LptD central domain-containing protein</fullName>
    </recommendedName>
</protein>
<accession>A0A419S3P3</accession>
<dbReference type="Proteomes" id="UP000283433">
    <property type="component" value="Unassembled WGS sequence"/>
</dbReference>